<name>A0A9P0GNY2_PHACE</name>
<dbReference type="InterPro" id="IPR001747">
    <property type="entry name" value="Vitellogenin_N"/>
</dbReference>
<dbReference type="PANTHER" id="PTHR23345:SF15">
    <property type="entry name" value="VITELLOGENIN 1-RELATED"/>
    <property type="match status" value="1"/>
</dbReference>
<dbReference type="PROSITE" id="PS51211">
    <property type="entry name" value="VITELLOGENIN"/>
    <property type="match status" value="1"/>
</dbReference>
<accession>A0A9P0GNY2</accession>
<keyword evidence="2" id="KW-0758">Storage protein</keyword>
<dbReference type="GO" id="GO:0005319">
    <property type="term" value="F:lipid transporter activity"/>
    <property type="evidence" value="ECO:0007669"/>
    <property type="project" value="InterPro"/>
</dbReference>
<keyword evidence="9" id="KW-1185">Reference proteome</keyword>
<dbReference type="Pfam" id="PF09172">
    <property type="entry name" value="Vit_open_b-sht"/>
    <property type="match status" value="1"/>
</dbReference>
<evidence type="ECO:0000313" key="9">
    <source>
        <dbReference type="Proteomes" id="UP001153737"/>
    </source>
</evidence>
<evidence type="ECO:0000256" key="2">
    <source>
        <dbReference type="ARBA" id="ARBA00022761"/>
    </source>
</evidence>
<dbReference type="InterPro" id="IPR011030">
    <property type="entry name" value="Lipovitellin_superhlx_dom"/>
</dbReference>
<proteinExistence type="predicted"/>
<organism evidence="8 9">
    <name type="scientific">Phaedon cochleariae</name>
    <name type="common">Mustard beetle</name>
    <dbReference type="NCBI Taxonomy" id="80249"/>
    <lineage>
        <taxon>Eukaryota</taxon>
        <taxon>Metazoa</taxon>
        <taxon>Ecdysozoa</taxon>
        <taxon>Arthropoda</taxon>
        <taxon>Hexapoda</taxon>
        <taxon>Insecta</taxon>
        <taxon>Pterygota</taxon>
        <taxon>Neoptera</taxon>
        <taxon>Endopterygota</taxon>
        <taxon>Coleoptera</taxon>
        <taxon>Polyphaga</taxon>
        <taxon>Cucujiformia</taxon>
        <taxon>Chrysomeloidea</taxon>
        <taxon>Chrysomelidae</taxon>
        <taxon>Chrysomelinae</taxon>
        <taxon>Chrysomelini</taxon>
        <taxon>Phaedon</taxon>
    </lineage>
</organism>
<dbReference type="InterPro" id="IPR015255">
    <property type="entry name" value="Vitellinogen_open_b-sht"/>
</dbReference>
<dbReference type="Gene3D" id="2.20.80.10">
    <property type="entry name" value="Lipovitellin-phosvitin complex, chain A, domain 4"/>
    <property type="match status" value="1"/>
</dbReference>
<dbReference type="SUPFAM" id="SSF56968">
    <property type="entry name" value="Lipovitellin-phosvitin complex, beta-sheet shell regions"/>
    <property type="match status" value="2"/>
</dbReference>
<dbReference type="SMART" id="SM00638">
    <property type="entry name" value="LPD_N"/>
    <property type="match status" value="1"/>
</dbReference>
<dbReference type="Pfam" id="PF01347">
    <property type="entry name" value="Vitellogenin_N"/>
    <property type="match status" value="1"/>
</dbReference>
<sequence length="1337" mass="153808">MVSQSFQVELKHGAISGIIFNKHTPNWEVNIIKGIMSQFQYKLNREDSIQKADDEYNLMNFKVMEETITGKVETHYEVKQIPKKYVSTFDIDSDEDLIEVVKHKDYTNNVNLPSYFFGFGGMEKLEPATNQMKEFFLRDSTTYATLTGNVNNFTLKSSLTVNKVFVNPTLSDKQKGLVVSIVNVTLEEVKRLEEVIEKVDDPLPLVDLVYSYEYIEEHSSMKEAPKSPMLPFTMGYRSKSGKVTTDIIRSVQMITRDIVKNMDHPTEILHQSTVSKFVTLTSLIRIMNEAEIKVVGDEFYSAEGRDETWIVFRDAVAGAGTGPSLLIIQNWILSRRIRGIEASHILSTMTKSVRKPSVDYMRSYFQLIKEDLVQREWPLNDTAILSYSDLIREVYFHNTFYRAQYPIKSFPGMQSDEGIVFARGTVIPYLTKKLDMAIRQGKLHSVHAYIRAIGNTGAPDIIPIFKPYLEGTKQISQYQRLLMVASLDKLVKTNATLASDCLFKIYQNIGDSQEIRITAVYQLMRTKPTTEILQIMASYTNIDTHEYVNAAVKSSIESAAKLEGLEFRNLRNAAKAAKPLLTQREYAREFGGNYLRTYFIEELKLRYKETVQVLNSEVYPKGFKYALRSSLGGLRNQLVNIQALVSSIDDLIQAGKELTEHHYYEKQVQHAAAQGNSTLYNLERFLNIHRDPHEQLEGSLHFLDMGDSPLKMFSLDIRTFENIPRVIEMLETILESGLNTNYTKFINRRDLAVSFPMEMGLPFLFTYDTPMLVQTKGTLRAVSDPKISERGRIRKPKNIKISADAFVTITSKIQGRLTFMTPFDHQQYIAGFDKHWQVHIPIRGGIEFDAENFEVRAEVKPEEHHDKAHLFHYSTWPYTSRINIIDFHSVSSYPTTHFVKPENVRRLDTTLGKEELGLALRIQVDNWRFPDASFENDIPSRLLNFWSDPTIKYSHINVTYIPEESITKKLVLQADQLYKFKDGQETGEPVRWYDLIQDGTVQRVFFREIVFAPLLIKKLFFGPFSAFLAILETVEAYFPGKNHEHVCIIQPPKVTTFNERSYPLELSEYWTVMFLYSTQMEHYAILVRKNFEFKDQIDLRLVVSSFDTTYKELDIILQESGSTFTVYVDGVRMNITRSQYQCGNGNIQIYAISNGIVKVQIRDTFSLLYNGRIIMQLIESAKFDGKIRGLCGTSNGRPSEDFLTAENCIARMFVRSYEMGRKDRNRFGYQSDTGANQCTKIHNSPYHSKNFDTCSFSQTRYHVENEETCFSISALTSCSSQCKADRSTRVVVPVHCIHESSIVQLWKTQIDRGVSPDFSHKKVTKEMEFEIPLSCVN</sequence>
<dbReference type="EMBL" id="OU896720">
    <property type="protein sequence ID" value="CAH1153577.1"/>
    <property type="molecule type" value="Genomic_DNA"/>
</dbReference>
<dbReference type="Proteomes" id="UP001153737">
    <property type="component" value="Chromosome 14"/>
</dbReference>
<keyword evidence="3" id="KW-1015">Disulfide bond</keyword>
<dbReference type="Pfam" id="PF00094">
    <property type="entry name" value="VWD"/>
    <property type="match status" value="1"/>
</dbReference>
<feature type="domain" description="VWFD" evidence="7">
    <location>
        <begin position="1044"/>
        <end position="1225"/>
    </location>
</feature>
<dbReference type="SMART" id="SM00216">
    <property type="entry name" value="VWD"/>
    <property type="match status" value="1"/>
</dbReference>
<reference evidence="8" key="1">
    <citation type="submission" date="2022-01" db="EMBL/GenBank/DDBJ databases">
        <authorList>
            <person name="King R."/>
        </authorList>
    </citation>
    <scope>NUCLEOTIDE SEQUENCE</scope>
</reference>
<keyword evidence="4" id="KW-0325">Glycoprotein</keyword>
<dbReference type="Gene3D" id="1.25.10.20">
    <property type="entry name" value="Vitellinogen, superhelical"/>
    <property type="match status" value="1"/>
</dbReference>
<dbReference type="PANTHER" id="PTHR23345">
    <property type="entry name" value="VITELLOGENIN-RELATED"/>
    <property type="match status" value="1"/>
</dbReference>
<evidence type="ECO:0000259" key="7">
    <source>
        <dbReference type="PROSITE" id="PS51233"/>
    </source>
</evidence>
<evidence type="ECO:0000256" key="3">
    <source>
        <dbReference type="ARBA" id="ARBA00023157"/>
    </source>
</evidence>
<evidence type="ECO:0000256" key="4">
    <source>
        <dbReference type="ARBA" id="ARBA00023180"/>
    </source>
</evidence>
<evidence type="ECO:0000313" key="8">
    <source>
        <dbReference type="EMBL" id="CAH1153577.1"/>
    </source>
</evidence>
<feature type="domain" description="Vitellogenin" evidence="6">
    <location>
        <begin position="1"/>
        <end position="627"/>
    </location>
</feature>
<comment type="caution">
    <text evidence="5">Lacks conserved residue(s) required for the propagation of feature annotation.</text>
</comment>
<dbReference type="PROSITE" id="PS51233">
    <property type="entry name" value="VWFD"/>
    <property type="match status" value="1"/>
</dbReference>
<dbReference type="Gene3D" id="2.30.230.10">
    <property type="entry name" value="Lipovitellin, beta-sheet shell regions, chain A"/>
    <property type="match status" value="1"/>
</dbReference>
<dbReference type="InterPro" id="IPR050733">
    <property type="entry name" value="Vitellogenin/Apolipophorin"/>
</dbReference>
<dbReference type="GO" id="GO:0045735">
    <property type="term" value="F:nutrient reservoir activity"/>
    <property type="evidence" value="ECO:0007669"/>
    <property type="project" value="UniProtKB-KW"/>
</dbReference>
<evidence type="ECO:0008006" key="10">
    <source>
        <dbReference type="Google" id="ProtNLM"/>
    </source>
</evidence>
<dbReference type="SUPFAM" id="SSF48431">
    <property type="entry name" value="Lipovitellin-phosvitin complex, superhelical domain"/>
    <property type="match status" value="1"/>
</dbReference>
<dbReference type="FunFam" id="1.25.10.20:FF:000003">
    <property type="entry name" value="Vitellogenin C"/>
    <property type="match status" value="1"/>
</dbReference>
<dbReference type="InterPro" id="IPR015819">
    <property type="entry name" value="Lipid_transp_b-sht_shell"/>
</dbReference>
<gene>
    <name evidence="8" type="ORF">PHAECO_LOCUS4149</name>
</gene>
<reference evidence="8" key="2">
    <citation type="submission" date="2022-10" db="EMBL/GenBank/DDBJ databases">
        <authorList>
            <consortium name="ENA_rothamsted_submissions"/>
            <consortium name="culmorum"/>
            <person name="King R."/>
        </authorList>
    </citation>
    <scope>NUCLEOTIDE SEQUENCE</scope>
</reference>
<keyword evidence="1" id="KW-0732">Signal</keyword>
<evidence type="ECO:0000259" key="6">
    <source>
        <dbReference type="PROSITE" id="PS51211"/>
    </source>
</evidence>
<dbReference type="SMART" id="SM01169">
    <property type="entry name" value="DUF1943"/>
    <property type="match status" value="1"/>
</dbReference>
<protein>
    <recommendedName>
        <fullName evidence="10">Vitellogenin</fullName>
    </recommendedName>
</protein>
<dbReference type="InterPro" id="IPR015816">
    <property type="entry name" value="Vitellinogen_b-sht_N"/>
</dbReference>
<dbReference type="InterPro" id="IPR001846">
    <property type="entry name" value="VWF_type-D"/>
</dbReference>
<evidence type="ECO:0000256" key="5">
    <source>
        <dbReference type="PROSITE-ProRule" id="PRU00557"/>
    </source>
</evidence>
<evidence type="ECO:0000256" key="1">
    <source>
        <dbReference type="ARBA" id="ARBA00022729"/>
    </source>
</evidence>